<sequence length="708" mass="75932">MLEATPLTSAQRYRVLAEAHGNPLALLELPTALREGARRSEPLSLTARLQSAFLDRVDRLPEATGTLLLIAAASDGLDEVLAAGARLGSEVSDLDPAETAGLVRVENRTVVFRHPLIREAVYQRAAIGRRLVVHRALAETLNDDRRVWHLAAATVGPSEQVAMQLDQTARRARAHTVAATAYERAAQLSADPAARVGRLTLAAEAATEAAELERAAALAHEAEPLASDPLLRARLAYVRATAAFWRGKHREAHWLLLLAADLADGADPALAARMLSQGIQIAWYAGETELADIVARMRALRIPPGEPISAFAHLAVVTLGGLLDGGGTGASSEEDVFEAMTALPGSTREAVMACGLPLTIGADEVTLEAGGRLAADYRSQGRIGAVPTVLYFLAQAEFLYDGRHYDALTTADAALRIAEDTGQHHWTGVLNGFLAMLAAVEGDEERCRRLDAAAQRVPVAHIPGVAWLERARAMLDLGHGRADAAMATLDALTSGPGWYHVSAMRSVPDLVEAAVRCGRPARAEPAFARFDAWARRSNRPHQLALAERCRALLGDDTRAEHHYLAALKLSRQPFDQARTALLYGEWLRRNRRRTAAAGHLRHAVDAFARLGAHPWAGRARAELQACGVSLPAAPTRGLAEDLTPQELRIARLAAQGLSNKDIAAQLFLSPRTVGYHLYKAYPKLGIASRAELAALDLAGVGNAHGDPD</sequence>
<dbReference type="Gene3D" id="1.10.10.10">
    <property type="entry name" value="Winged helix-like DNA-binding domain superfamily/Winged helix DNA-binding domain"/>
    <property type="match status" value="1"/>
</dbReference>
<dbReference type="GO" id="GO:0006355">
    <property type="term" value="P:regulation of DNA-templated transcription"/>
    <property type="evidence" value="ECO:0007669"/>
    <property type="project" value="InterPro"/>
</dbReference>
<evidence type="ECO:0000313" key="6">
    <source>
        <dbReference type="Proteomes" id="UP000572680"/>
    </source>
</evidence>
<dbReference type="SUPFAM" id="SSF46894">
    <property type="entry name" value="C-terminal effector domain of the bipartite response regulators"/>
    <property type="match status" value="1"/>
</dbReference>
<keyword evidence="6" id="KW-1185">Reference proteome</keyword>
<evidence type="ECO:0000313" key="5">
    <source>
        <dbReference type="EMBL" id="MBA8953076.1"/>
    </source>
</evidence>
<dbReference type="SMART" id="SM00421">
    <property type="entry name" value="HTH_LUXR"/>
    <property type="match status" value="1"/>
</dbReference>
<dbReference type="PROSITE" id="PS50043">
    <property type="entry name" value="HTH_LUXR_2"/>
    <property type="match status" value="1"/>
</dbReference>
<dbReference type="CDD" id="cd06170">
    <property type="entry name" value="LuxR_C_like"/>
    <property type="match status" value="1"/>
</dbReference>
<dbReference type="Pfam" id="PF00196">
    <property type="entry name" value="GerE"/>
    <property type="match status" value="1"/>
</dbReference>
<accession>A0A7W3LRM1</accession>
<gene>
    <name evidence="5" type="ORF">HNR61_004726</name>
</gene>
<dbReference type="Proteomes" id="UP000572680">
    <property type="component" value="Unassembled WGS sequence"/>
</dbReference>
<reference evidence="5 6" key="1">
    <citation type="submission" date="2020-08" db="EMBL/GenBank/DDBJ databases">
        <title>Genomic Encyclopedia of Type Strains, Phase IV (KMG-IV): sequencing the most valuable type-strain genomes for metagenomic binning, comparative biology and taxonomic classification.</title>
        <authorList>
            <person name="Goeker M."/>
        </authorList>
    </citation>
    <scope>NUCLEOTIDE SEQUENCE [LARGE SCALE GENOMIC DNA]</scope>
    <source>
        <strain evidence="5 6">DSM 44197</strain>
    </source>
</reference>
<dbReference type="EMBL" id="JACJIA010000006">
    <property type="protein sequence ID" value="MBA8953076.1"/>
    <property type="molecule type" value="Genomic_DNA"/>
</dbReference>
<dbReference type="PANTHER" id="PTHR44688">
    <property type="entry name" value="DNA-BINDING TRANSCRIPTIONAL ACTIVATOR DEVR_DOSR"/>
    <property type="match status" value="1"/>
</dbReference>
<feature type="domain" description="HTH luxR-type" evidence="4">
    <location>
        <begin position="635"/>
        <end position="700"/>
    </location>
</feature>
<dbReference type="InterPro" id="IPR036388">
    <property type="entry name" value="WH-like_DNA-bd_sf"/>
</dbReference>
<name>A0A7W3LRM1_ACTNM</name>
<dbReference type="RefSeq" id="WP_182845325.1">
    <property type="nucleotide sequence ID" value="NZ_BAAALP010000033.1"/>
</dbReference>
<keyword evidence="3" id="KW-0804">Transcription</keyword>
<dbReference type="InterPro" id="IPR016032">
    <property type="entry name" value="Sig_transdc_resp-reg_C-effctor"/>
</dbReference>
<organism evidence="5 6">
    <name type="scientific">Actinomadura namibiensis</name>
    <dbReference type="NCBI Taxonomy" id="182080"/>
    <lineage>
        <taxon>Bacteria</taxon>
        <taxon>Bacillati</taxon>
        <taxon>Actinomycetota</taxon>
        <taxon>Actinomycetes</taxon>
        <taxon>Streptosporangiales</taxon>
        <taxon>Thermomonosporaceae</taxon>
        <taxon>Actinomadura</taxon>
    </lineage>
</organism>
<dbReference type="PANTHER" id="PTHR44688:SF16">
    <property type="entry name" value="DNA-BINDING TRANSCRIPTIONAL ACTIVATOR DEVR_DOSR"/>
    <property type="match status" value="1"/>
</dbReference>
<proteinExistence type="predicted"/>
<keyword evidence="2 5" id="KW-0238">DNA-binding</keyword>
<evidence type="ECO:0000256" key="3">
    <source>
        <dbReference type="ARBA" id="ARBA00023163"/>
    </source>
</evidence>
<evidence type="ECO:0000259" key="4">
    <source>
        <dbReference type="PROSITE" id="PS50043"/>
    </source>
</evidence>
<dbReference type="PRINTS" id="PR00038">
    <property type="entry name" value="HTHLUXR"/>
</dbReference>
<protein>
    <submittedName>
        <fullName evidence="5">DNA-binding CsgD family transcriptional regulator</fullName>
    </submittedName>
</protein>
<evidence type="ECO:0000256" key="1">
    <source>
        <dbReference type="ARBA" id="ARBA00023015"/>
    </source>
</evidence>
<evidence type="ECO:0000256" key="2">
    <source>
        <dbReference type="ARBA" id="ARBA00023125"/>
    </source>
</evidence>
<dbReference type="AlphaFoldDB" id="A0A7W3LRM1"/>
<dbReference type="GO" id="GO:0003677">
    <property type="term" value="F:DNA binding"/>
    <property type="evidence" value="ECO:0007669"/>
    <property type="project" value="UniProtKB-KW"/>
</dbReference>
<dbReference type="InterPro" id="IPR000792">
    <property type="entry name" value="Tscrpt_reg_LuxR_C"/>
</dbReference>
<comment type="caution">
    <text evidence="5">The sequence shown here is derived from an EMBL/GenBank/DDBJ whole genome shotgun (WGS) entry which is preliminary data.</text>
</comment>
<keyword evidence="1" id="KW-0805">Transcription regulation</keyword>